<comment type="cofactor">
    <cofactor evidence="1">
        <name>Mg(2+)</name>
        <dbReference type="ChEBI" id="CHEBI:18420"/>
    </cofactor>
</comment>
<proteinExistence type="inferred from homology"/>
<dbReference type="CDD" id="cd09086">
    <property type="entry name" value="ExoIII-like_AP-endo"/>
    <property type="match status" value="1"/>
</dbReference>
<dbReference type="PANTHER" id="PTHR43250:SF2">
    <property type="entry name" value="EXODEOXYRIBONUCLEASE III"/>
    <property type="match status" value="1"/>
</dbReference>
<evidence type="ECO:0000259" key="6">
    <source>
        <dbReference type="Pfam" id="PF03372"/>
    </source>
</evidence>
<comment type="caution">
    <text evidence="7">The sequence shown here is derived from an EMBL/GenBank/DDBJ whole genome shotgun (WGS) entry which is preliminary data.</text>
</comment>
<dbReference type="Pfam" id="PF03372">
    <property type="entry name" value="Exo_endo_phos"/>
    <property type="match status" value="1"/>
</dbReference>
<comment type="similarity">
    <text evidence="2">Belongs to the DNA repair enzymes AP/ExoA family.</text>
</comment>
<feature type="domain" description="Endonuclease/exonuclease/phosphatase" evidence="6">
    <location>
        <begin position="4"/>
        <end position="247"/>
    </location>
</feature>
<dbReference type="PROSITE" id="PS00726">
    <property type="entry name" value="AP_NUCLEASE_F1_1"/>
    <property type="match status" value="1"/>
</dbReference>
<keyword evidence="4 7" id="KW-0378">Hydrolase</keyword>
<dbReference type="NCBIfam" id="TIGR00195">
    <property type="entry name" value="exoDNase_III"/>
    <property type="match status" value="1"/>
</dbReference>
<dbReference type="PROSITE" id="PS51435">
    <property type="entry name" value="AP_NUCLEASE_F1_4"/>
    <property type="match status" value="1"/>
</dbReference>
<name>A0ABV6C0G4_9ACTN</name>
<dbReference type="Gene3D" id="3.60.10.10">
    <property type="entry name" value="Endonuclease/exonuclease/phosphatase"/>
    <property type="match status" value="1"/>
</dbReference>
<dbReference type="NCBIfam" id="TIGR00633">
    <property type="entry name" value="xth"/>
    <property type="match status" value="1"/>
</dbReference>
<evidence type="ECO:0000256" key="3">
    <source>
        <dbReference type="ARBA" id="ARBA00022723"/>
    </source>
</evidence>
<dbReference type="InterPro" id="IPR036691">
    <property type="entry name" value="Endo/exonu/phosph_ase_sf"/>
</dbReference>
<keyword evidence="5" id="KW-0460">Magnesium</keyword>
<dbReference type="GO" id="GO:0008311">
    <property type="term" value="F:double-stranded DNA 3'-5' DNA exonuclease activity"/>
    <property type="evidence" value="ECO:0007669"/>
    <property type="project" value="UniProtKB-EC"/>
</dbReference>
<evidence type="ECO:0000256" key="4">
    <source>
        <dbReference type="ARBA" id="ARBA00022801"/>
    </source>
</evidence>
<accession>A0ABV6C0G4</accession>
<dbReference type="PANTHER" id="PTHR43250">
    <property type="entry name" value="EXODEOXYRIBONUCLEASE III"/>
    <property type="match status" value="1"/>
</dbReference>
<sequence>MRLATWNVNSLGARLPRVLAWLAEAQPDVLCLQETKMADGAFPAEAFAELGYEATHHGQGQWNGVAIVSRLGLAEVQRHFGGTLDAAGARLLAARCGSVLVHSVYVPNGREVGSEHFVEKLRFLAELRSHLERSTSPEDLVCVCGDMNVAPEDRDVWDPAALAGATHVSPEERQALQAVLDWGLVDALRAFTPAAGVHSWWDYRGGAFHKRQGMRIDLVLLSRPLAERCRLALVDRNERKGERPSDHAPVLVDLALDELGPSG</sequence>
<reference evidence="7 8" key="1">
    <citation type="submission" date="2024-09" db="EMBL/GenBank/DDBJ databases">
        <authorList>
            <person name="Sun Q."/>
            <person name="Mori K."/>
        </authorList>
    </citation>
    <scope>NUCLEOTIDE SEQUENCE [LARGE SCALE GENOMIC DNA]</scope>
    <source>
        <strain evidence="7 8">JCM 15389</strain>
    </source>
</reference>
<gene>
    <name evidence="7" type="ORF">ACFFRE_03270</name>
</gene>
<evidence type="ECO:0000313" key="7">
    <source>
        <dbReference type="EMBL" id="MFC0081180.1"/>
    </source>
</evidence>
<keyword evidence="8" id="KW-1185">Reference proteome</keyword>
<dbReference type="Proteomes" id="UP001589788">
    <property type="component" value="Unassembled WGS sequence"/>
</dbReference>
<dbReference type="EC" id="3.1.11.2" evidence="7"/>
<dbReference type="InterPro" id="IPR020847">
    <property type="entry name" value="AP_endonuclease_F1_BS"/>
</dbReference>
<organism evidence="7 8">
    <name type="scientific">Aciditerrimonas ferrireducens</name>
    <dbReference type="NCBI Taxonomy" id="667306"/>
    <lineage>
        <taxon>Bacteria</taxon>
        <taxon>Bacillati</taxon>
        <taxon>Actinomycetota</taxon>
        <taxon>Acidimicrobiia</taxon>
        <taxon>Acidimicrobiales</taxon>
        <taxon>Acidimicrobiaceae</taxon>
        <taxon>Aciditerrimonas</taxon>
    </lineage>
</organism>
<dbReference type="InterPro" id="IPR004808">
    <property type="entry name" value="AP_endonuc_1"/>
</dbReference>
<evidence type="ECO:0000256" key="2">
    <source>
        <dbReference type="ARBA" id="ARBA00007092"/>
    </source>
</evidence>
<protein>
    <submittedName>
        <fullName evidence="7">Exodeoxyribonuclease III</fullName>
        <ecNumber evidence="7">3.1.11.2</ecNumber>
    </submittedName>
</protein>
<dbReference type="SUPFAM" id="SSF56219">
    <property type="entry name" value="DNase I-like"/>
    <property type="match status" value="1"/>
</dbReference>
<dbReference type="InterPro" id="IPR005135">
    <property type="entry name" value="Endo/exonuclease/phosphatase"/>
</dbReference>
<evidence type="ECO:0000256" key="5">
    <source>
        <dbReference type="ARBA" id="ARBA00022842"/>
    </source>
</evidence>
<evidence type="ECO:0000256" key="1">
    <source>
        <dbReference type="ARBA" id="ARBA00001946"/>
    </source>
</evidence>
<dbReference type="RefSeq" id="WP_248107956.1">
    <property type="nucleotide sequence ID" value="NZ_JAKHEX010000012.1"/>
</dbReference>
<evidence type="ECO:0000313" key="8">
    <source>
        <dbReference type="Proteomes" id="UP001589788"/>
    </source>
</evidence>
<dbReference type="EMBL" id="JBHLYQ010000019">
    <property type="protein sequence ID" value="MFC0081180.1"/>
    <property type="molecule type" value="Genomic_DNA"/>
</dbReference>
<keyword evidence="3" id="KW-0479">Metal-binding</keyword>
<dbReference type="InterPro" id="IPR037493">
    <property type="entry name" value="ExoIII-like"/>
</dbReference>